<accession>A0A939JAP1</accession>
<evidence type="ECO:0000256" key="4">
    <source>
        <dbReference type="ARBA" id="ARBA00023186"/>
    </source>
</evidence>
<keyword evidence="9" id="KW-1185">Reference proteome</keyword>
<dbReference type="RefSeq" id="WP_206943832.1">
    <property type="nucleotide sequence ID" value="NZ_JAFLNF010000009.1"/>
</dbReference>
<evidence type="ECO:0000256" key="2">
    <source>
        <dbReference type="ARBA" id="ARBA00022517"/>
    </source>
</evidence>
<comment type="domain">
    <text evidence="5">The PRC barrel domain binds ribosomal protein uS19.</text>
</comment>
<dbReference type="GO" id="GO:0042274">
    <property type="term" value="P:ribosomal small subunit biogenesis"/>
    <property type="evidence" value="ECO:0007669"/>
    <property type="project" value="UniProtKB-UniRule"/>
</dbReference>
<dbReference type="GO" id="GO:0005737">
    <property type="term" value="C:cytoplasm"/>
    <property type="evidence" value="ECO:0007669"/>
    <property type="project" value="UniProtKB-SubCell"/>
</dbReference>
<keyword evidence="4 5" id="KW-0143">Chaperone</keyword>
<evidence type="ECO:0000256" key="1">
    <source>
        <dbReference type="ARBA" id="ARBA00022490"/>
    </source>
</evidence>
<organism evidence="8 9">
    <name type="scientific">Roseibium limicola</name>
    <dbReference type="NCBI Taxonomy" id="2816037"/>
    <lineage>
        <taxon>Bacteria</taxon>
        <taxon>Pseudomonadati</taxon>
        <taxon>Pseudomonadota</taxon>
        <taxon>Alphaproteobacteria</taxon>
        <taxon>Hyphomicrobiales</taxon>
        <taxon>Stappiaceae</taxon>
        <taxon>Roseibium</taxon>
    </lineage>
</organism>
<dbReference type="Gene3D" id="2.30.30.240">
    <property type="entry name" value="PRC-barrel domain"/>
    <property type="match status" value="1"/>
</dbReference>
<dbReference type="Proteomes" id="UP000664779">
    <property type="component" value="Unassembled WGS sequence"/>
</dbReference>
<reference evidence="8" key="1">
    <citation type="submission" date="2021-03" db="EMBL/GenBank/DDBJ databases">
        <title>Roseibium sp. CAU 1637 isolated from Incheon.</title>
        <authorList>
            <person name="Kim W."/>
        </authorList>
    </citation>
    <scope>NUCLEOTIDE SEQUENCE</scope>
    <source>
        <strain evidence="8">CAU 1637</strain>
    </source>
</reference>
<dbReference type="EMBL" id="JAFLNF010000009">
    <property type="protein sequence ID" value="MBO0347139.1"/>
    <property type="molecule type" value="Genomic_DNA"/>
</dbReference>
<keyword evidence="1 5" id="KW-0963">Cytoplasm</keyword>
<dbReference type="InterPro" id="IPR011961">
    <property type="entry name" value="RimM"/>
</dbReference>
<keyword evidence="2 5" id="KW-0690">Ribosome biogenesis</keyword>
<evidence type="ECO:0000313" key="8">
    <source>
        <dbReference type="EMBL" id="MBO0347139.1"/>
    </source>
</evidence>
<dbReference type="InterPro" id="IPR009000">
    <property type="entry name" value="Transl_B-barrel_sf"/>
</dbReference>
<feature type="domain" description="Ribosome maturation factor RimM PRC barrel" evidence="7">
    <location>
        <begin position="104"/>
        <end position="170"/>
    </location>
</feature>
<dbReference type="InterPro" id="IPR002676">
    <property type="entry name" value="RimM_N"/>
</dbReference>
<proteinExistence type="inferred from homology"/>
<feature type="domain" description="RimM N-terminal" evidence="6">
    <location>
        <begin position="16"/>
        <end position="92"/>
    </location>
</feature>
<dbReference type="Gene3D" id="2.40.30.60">
    <property type="entry name" value="RimM"/>
    <property type="match status" value="1"/>
</dbReference>
<evidence type="ECO:0000256" key="3">
    <source>
        <dbReference type="ARBA" id="ARBA00022552"/>
    </source>
</evidence>
<dbReference type="HAMAP" id="MF_00014">
    <property type="entry name" value="Ribosome_mat_RimM"/>
    <property type="match status" value="1"/>
</dbReference>
<dbReference type="GO" id="GO:0006364">
    <property type="term" value="P:rRNA processing"/>
    <property type="evidence" value="ECO:0007669"/>
    <property type="project" value="UniProtKB-UniRule"/>
</dbReference>
<dbReference type="AlphaFoldDB" id="A0A939JAP1"/>
<evidence type="ECO:0000256" key="5">
    <source>
        <dbReference type="HAMAP-Rule" id="MF_00014"/>
    </source>
</evidence>
<dbReference type="Pfam" id="PF24986">
    <property type="entry name" value="PRC_RimM"/>
    <property type="match status" value="1"/>
</dbReference>
<evidence type="ECO:0000259" key="7">
    <source>
        <dbReference type="Pfam" id="PF24986"/>
    </source>
</evidence>
<sequence length="188" mass="20999">MSEDTQAENKVLMVCIGAAHGIRGEVRVKPFGDDPLSFTDYGVLTDRSGKRSFEVVRARVQKTVVVTQFKGITTRNQAEELNGLELFITRDQLPQPEEDEFYYSDLAGVGVFDMSGKQLGKVAAVHDFGAGDLLEVRPARGKTFYIPFTKEFVPEVNLSEDRILADLPENYFSEVREEGASGEDVRDR</sequence>
<comment type="subcellular location">
    <subcellularLocation>
        <location evidence="5">Cytoplasm</location>
    </subcellularLocation>
</comment>
<comment type="function">
    <text evidence="5">An accessory protein needed during the final step in the assembly of 30S ribosomal subunit, possibly for assembly of the head region. Essential for efficient processing of 16S rRNA. May be needed both before and after RbfA during the maturation of 16S rRNA. It has affinity for free ribosomal 30S subunits but not for 70S ribosomes.</text>
</comment>
<dbReference type="GO" id="GO:0005840">
    <property type="term" value="C:ribosome"/>
    <property type="evidence" value="ECO:0007669"/>
    <property type="project" value="InterPro"/>
</dbReference>
<evidence type="ECO:0000259" key="6">
    <source>
        <dbReference type="Pfam" id="PF01782"/>
    </source>
</evidence>
<dbReference type="NCBIfam" id="TIGR02273">
    <property type="entry name" value="16S_RimM"/>
    <property type="match status" value="1"/>
</dbReference>
<keyword evidence="3 5" id="KW-0698">rRNA processing</keyword>
<comment type="similarity">
    <text evidence="5">Belongs to the RimM family.</text>
</comment>
<comment type="subunit">
    <text evidence="5">Binds ribosomal protein uS19.</text>
</comment>
<dbReference type="SUPFAM" id="SSF50346">
    <property type="entry name" value="PRC-barrel domain"/>
    <property type="match status" value="1"/>
</dbReference>
<evidence type="ECO:0000313" key="9">
    <source>
        <dbReference type="Proteomes" id="UP000664779"/>
    </source>
</evidence>
<gene>
    <name evidence="5 8" type="primary">rimM</name>
    <name evidence="8" type="ORF">J0X15_18065</name>
</gene>
<dbReference type="PANTHER" id="PTHR33692:SF1">
    <property type="entry name" value="RIBOSOME MATURATION FACTOR RIMM"/>
    <property type="match status" value="1"/>
</dbReference>
<dbReference type="SUPFAM" id="SSF50447">
    <property type="entry name" value="Translation proteins"/>
    <property type="match status" value="1"/>
</dbReference>
<dbReference type="InterPro" id="IPR056792">
    <property type="entry name" value="PRC_RimM"/>
</dbReference>
<name>A0A939JAP1_9HYPH</name>
<dbReference type="InterPro" id="IPR036976">
    <property type="entry name" value="RimM_N_sf"/>
</dbReference>
<dbReference type="InterPro" id="IPR011033">
    <property type="entry name" value="PRC_barrel-like_sf"/>
</dbReference>
<comment type="caution">
    <text evidence="8">The sequence shown here is derived from an EMBL/GenBank/DDBJ whole genome shotgun (WGS) entry which is preliminary data.</text>
</comment>
<dbReference type="PANTHER" id="PTHR33692">
    <property type="entry name" value="RIBOSOME MATURATION FACTOR RIMM"/>
    <property type="match status" value="1"/>
</dbReference>
<dbReference type="Pfam" id="PF01782">
    <property type="entry name" value="RimM"/>
    <property type="match status" value="1"/>
</dbReference>
<protein>
    <recommendedName>
        <fullName evidence="5">Ribosome maturation factor RimM</fullName>
    </recommendedName>
</protein>
<dbReference type="GO" id="GO:0043022">
    <property type="term" value="F:ribosome binding"/>
    <property type="evidence" value="ECO:0007669"/>
    <property type="project" value="InterPro"/>
</dbReference>